<keyword evidence="13" id="KW-1185">Reference proteome</keyword>
<dbReference type="GO" id="GO:0006281">
    <property type="term" value="P:DNA repair"/>
    <property type="evidence" value="ECO:0007669"/>
    <property type="project" value="UniProtKB-KW"/>
</dbReference>
<dbReference type="EMBL" id="WBJY01000001">
    <property type="protein sequence ID" value="KAB1650415.1"/>
    <property type="molecule type" value="Genomic_DNA"/>
</dbReference>
<dbReference type="InterPro" id="IPR027417">
    <property type="entry name" value="P-loop_NTPase"/>
</dbReference>
<evidence type="ECO:0000256" key="1">
    <source>
        <dbReference type="ARBA" id="ARBA00003618"/>
    </source>
</evidence>
<evidence type="ECO:0000256" key="6">
    <source>
        <dbReference type="ARBA" id="ARBA00022840"/>
    </source>
</evidence>
<evidence type="ECO:0000313" key="13">
    <source>
        <dbReference type="Proteomes" id="UP000431744"/>
    </source>
</evidence>
<evidence type="ECO:0000256" key="9">
    <source>
        <dbReference type="PIRNR" id="PIRNR003128"/>
    </source>
</evidence>
<dbReference type="OrthoDB" id="9806954at2"/>
<dbReference type="Pfam" id="PF02463">
    <property type="entry name" value="SMC_N"/>
    <property type="match status" value="1"/>
</dbReference>
<name>A0A6H9WUP6_9MICO</name>
<dbReference type="GO" id="GO:0009432">
    <property type="term" value="P:SOS response"/>
    <property type="evidence" value="ECO:0007669"/>
    <property type="project" value="TreeGrafter"/>
</dbReference>
<dbReference type="PIRSF" id="PIRSF003128">
    <property type="entry name" value="RecN"/>
    <property type="match status" value="1"/>
</dbReference>
<dbReference type="GO" id="GO:0043590">
    <property type="term" value="C:bacterial nucleoid"/>
    <property type="evidence" value="ECO:0007669"/>
    <property type="project" value="TreeGrafter"/>
</dbReference>
<evidence type="ECO:0000256" key="4">
    <source>
        <dbReference type="ARBA" id="ARBA00022741"/>
    </source>
</evidence>
<keyword evidence="4" id="KW-0547">Nucleotide-binding</keyword>
<evidence type="ECO:0000256" key="3">
    <source>
        <dbReference type="ARBA" id="ARBA00021315"/>
    </source>
</evidence>
<evidence type="ECO:0000313" key="12">
    <source>
        <dbReference type="EMBL" id="KAB1650415.1"/>
    </source>
</evidence>
<dbReference type="SUPFAM" id="SSF52540">
    <property type="entry name" value="P-loop containing nucleoside triphosphate hydrolases"/>
    <property type="match status" value="2"/>
</dbReference>
<evidence type="ECO:0000259" key="11">
    <source>
        <dbReference type="Pfam" id="PF02463"/>
    </source>
</evidence>
<comment type="similarity">
    <text evidence="2 9">Belongs to the RecN family.</text>
</comment>
<dbReference type="FunFam" id="3.40.50.300:FF:000356">
    <property type="entry name" value="DNA repair protein RecN"/>
    <property type="match status" value="1"/>
</dbReference>
<evidence type="ECO:0000256" key="2">
    <source>
        <dbReference type="ARBA" id="ARBA00009441"/>
    </source>
</evidence>
<dbReference type="GO" id="GO:0006310">
    <property type="term" value="P:DNA recombination"/>
    <property type="evidence" value="ECO:0007669"/>
    <property type="project" value="InterPro"/>
</dbReference>
<keyword evidence="7 9" id="KW-0234">DNA repair</keyword>
<dbReference type="PANTHER" id="PTHR11059">
    <property type="entry name" value="DNA REPAIR PROTEIN RECN"/>
    <property type="match status" value="1"/>
</dbReference>
<keyword evidence="10" id="KW-0175">Coiled coil</keyword>
<keyword evidence="5 9" id="KW-0227">DNA damage</keyword>
<dbReference type="AlphaFoldDB" id="A0A6H9WUP6"/>
<dbReference type="Proteomes" id="UP000431744">
    <property type="component" value="Unassembled WGS sequence"/>
</dbReference>
<dbReference type="GO" id="GO:0005524">
    <property type="term" value="F:ATP binding"/>
    <property type="evidence" value="ECO:0007669"/>
    <property type="project" value="UniProtKB-KW"/>
</dbReference>
<evidence type="ECO:0000256" key="5">
    <source>
        <dbReference type="ARBA" id="ARBA00022763"/>
    </source>
</evidence>
<evidence type="ECO:0000256" key="8">
    <source>
        <dbReference type="ARBA" id="ARBA00033408"/>
    </source>
</evidence>
<reference evidence="12 13" key="1">
    <citation type="submission" date="2019-09" db="EMBL/GenBank/DDBJ databases">
        <title>Phylogeny of genus Pseudoclavibacter and closely related genus.</title>
        <authorList>
            <person name="Li Y."/>
        </authorList>
    </citation>
    <scope>NUCLEOTIDE SEQUENCE [LARGE SCALE GENOMIC DNA]</scope>
    <source>
        <strain evidence="12 13">EGI 60007</strain>
    </source>
</reference>
<evidence type="ECO:0000256" key="10">
    <source>
        <dbReference type="SAM" id="Coils"/>
    </source>
</evidence>
<dbReference type="RefSeq" id="WP_158029001.1">
    <property type="nucleotide sequence ID" value="NZ_BMHG01000001.1"/>
</dbReference>
<gene>
    <name evidence="12" type="primary">recN</name>
    <name evidence="12" type="ORF">F8O04_09670</name>
</gene>
<comment type="function">
    <text evidence="1 9">May be involved in recombinational repair of damaged DNA.</text>
</comment>
<dbReference type="NCBIfam" id="TIGR00634">
    <property type="entry name" value="recN"/>
    <property type="match status" value="1"/>
</dbReference>
<dbReference type="InterPro" id="IPR004604">
    <property type="entry name" value="DNA_recomb/repair_RecN"/>
</dbReference>
<sequence length="580" mass="61199">MIGDIEIRGLGVIDHAELPLGEGFTAITGETGAGKTMIVTALGLLLGGRAKPGTVRTGAPKAVVEGRWIVPADGEVAGAVADAGGAIETFGITEDALELGELLVTRQISATDGRSRAWLGGTSVPAATLADLGEQLVVVHGQSDQLRLRSEGAQRAALDAFGGIELLAVSERVADAWARERALQAQLAGLTAARDERVREAEALRTAIADIEPVEPKPGEDAELLQRIERLEHREEIRRLVGEAHALLRGGDESASEGVPAAAAQIEDARARVERAAARDSELESVSAALTDVLYGLDDAALRLSGYLDSLDLDGIGELDALNERLASLVDLTRRYGPALNDVIRTYDDAGMRLIELEGDDARLDELTDQAQTARELLESEAATLSELRRQAAKALGERVTAELTQLAMPDAVLTVDVQPTEHLGEHGGDRVAFQLRPHAGATPAPIQRGASGGELSRVMLALEVVLADANPVPTLVFDEVDAGVGGAAAIEIGRRLRRLAGHAQVIVVTHLAQVAAFATNHIQIEKSSDGEVTTSSIRSLTGDARVAEITRLLSGLRESESGRSHAEELLRLAEHETSA</sequence>
<dbReference type="Gene3D" id="3.40.50.300">
    <property type="entry name" value="P-loop containing nucleotide triphosphate hydrolases"/>
    <property type="match status" value="2"/>
</dbReference>
<feature type="domain" description="RecF/RecN/SMC N-terminal" evidence="11">
    <location>
        <begin position="4"/>
        <end position="531"/>
    </location>
</feature>
<accession>A0A6H9WUP6</accession>
<dbReference type="InterPro" id="IPR003395">
    <property type="entry name" value="RecF/RecN/SMC_N"/>
</dbReference>
<feature type="coiled-coil region" evidence="10">
    <location>
        <begin position="357"/>
        <end position="398"/>
    </location>
</feature>
<comment type="caution">
    <text evidence="12">The sequence shown here is derived from an EMBL/GenBank/DDBJ whole genome shotgun (WGS) entry which is preliminary data.</text>
</comment>
<keyword evidence="6" id="KW-0067">ATP-binding</keyword>
<dbReference type="CDD" id="cd03241">
    <property type="entry name" value="ABC_RecN"/>
    <property type="match status" value="1"/>
</dbReference>
<proteinExistence type="inferred from homology"/>
<organism evidence="12 13">
    <name type="scientific">Pseudoclavibacter endophyticus</name>
    <dbReference type="NCBI Taxonomy" id="1778590"/>
    <lineage>
        <taxon>Bacteria</taxon>
        <taxon>Bacillati</taxon>
        <taxon>Actinomycetota</taxon>
        <taxon>Actinomycetes</taxon>
        <taxon>Micrococcales</taxon>
        <taxon>Microbacteriaceae</taxon>
        <taxon>Pseudoclavibacter</taxon>
    </lineage>
</organism>
<protein>
    <recommendedName>
        <fullName evidence="3 9">DNA repair protein RecN</fullName>
    </recommendedName>
    <alternativeName>
        <fullName evidence="8 9">Recombination protein N</fullName>
    </alternativeName>
</protein>
<dbReference type="PANTHER" id="PTHR11059:SF0">
    <property type="entry name" value="DNA REPAIR PROTEIN RECN"/>
    <property type="match status" value="1"/>
</dbReference>
<evidence type="ECO:0000256" key="7">
    <source>
        <dbReference type="ARBA" id="ARBA00023204"/>
    </source>
</evidence>